<feature type="domain" description="JmjC" evidence="5">
    <location>
        <begin position="735"/>
        <end position="956"/>
    </location>
</feature>
<protein>
    <submittedName>
        <fullName evidence="6">Clavaminate synthase-like protein</fullName>
    </submittedName>
</protein>
<feature type="compositionally biased region" description="Low complexity" evidence="4">
    <location>
        <begin position="570"/>
        <end position="598"/>
    </location>
</feature>
<dbReference type="PROSITE" id="PS51184">
    <property type="entry name" value="JMJC"/>
    <property type="match status" value="1"/>
</dbReference>
<gene>
    <name evidence="6" type="ORF">LshimejAT787_0101600</name>
</gene>
<keyword evidence="7" id="KW-1185">Reference proteome</keyword>
<feature type="compositionally biased region" description="Polar residues" evidence="4">
    <location>
        <begin position="542"/>
        <end position="553"/>
    </location>
</feature>
<dbReference type="EMBL" id="BRPK01000001">
    <property type="protein sequence ID" value="GLB33276.1"/>
    <property type="molecule type" value="Genomic_DNA"/>
</dbReference>
<evidence type="ECO:0000313" key="7">
    <source>
        <dbReference type="Proteomes" id="UP001063166"/>
    </source>
</evidence>
<keyword evidence="2" id="KW-0479">Metal-binding</keyword>
<evidence type="ECO:0000256" key="3">
    <source>
        <dbReference type="ARBA" id="ARBA00023242"/>
    </source>
</evidence>
<feature type="region of interest" description="Disordered" evidence="4">
    <location>
        <begin position="199"/>
        <end position="259"/>
    </location>
</feature>
<evidence type="ECO:0000259" key="5">
    <source>
        <dbReference type="PROSITE" id="PS51184"/>
    </source>
</evidence>
<dbReference type="SMART" id="SM00558">
    <property type="entry name" value="JmjC"/>
    <property type="match status" value="1"/>
</dbReference>
<comment type="caution">
    <text evidence="6">The sequence shown here is derived from an EMBL/GenBank/DDBJ whole genome shotgun (WGS) entry which is preliminary data.</text>
</comment>
<accession>A0A9P3PCG0</accession>
<dbReference type="AlphaFoldDB" id="A0A9P3PCG0"/>
<dbReference type="GO" id="GO:0032454">
    <property type="term" value="F:histone H3K9 demethylase activity"/>
    <property type="evidence" value="ECO:0007669"/>
    <property type="project" value="InterPro"/>
</dbReference>
<dbReference type="GO" id="GO:0003712">
    <property type="term" value="F:transcription coregulator activity"/>
    <property type="evidence" value="ECO:0007669"/>
    <property type="project" value="TreeGrafter"/>
</dbReference>
<dbReference type="Gene3D" id="2.60.120.650">
    <property type="entry name" value="Cupin"/>
    <property type="match status" value="1"/>
</dbReference>
<dbReference type="PANTHER" id="PTHR12549">
    <property type="entry name" value="JMJC DOMAIN-CONTAINING HISTONE DEMETHYLATION PROTEIN"/>
    <property type="match status" value="1"/>
</dbReference>
<dbReference type="PANTHER" id="PTHR12549:SF38">
    <property type="entry name" value="JMJC DOMAIN-CONTAINING HISTONE DEMETHYLASE 2, ISOFORM A"/>
    <property type="match status" value="1"/>
</dbReference>
<evidence type="ECO:0000256" key="4">
    <source>
        <dbReference type="SAM" id="MobiDB-lite"/>
    </source>
</evidence>
<comment type="subcellular location">
    <subcellularLocation>
        <location evidence="1">Nucleus</location>
    </subcellularLocation>
</comment>
<evidence type="ECO:0000256" key="1">
    <source>
        <dbReference type="ARBA" id="ARBA00004123"/>
    </source>
</evidence>
<dbReference type="GO" id="GO:0031490">
    <property type="term" value="F:chromatin DNA binding"/>
    <property type="evidence" value="ECO:0007669"/>
    <property type="project" value="TreeGrafter"/>
</dbReference>
<dbReference type="GO" id="GO:0006357">
    <property type="term" value="P:regulation of transcription by RNA polymerase II"/>
    <property type="evidence" value="ECO:0007669"/>
    <property type="project" value="TreeGrafter"/>
</dbReference>
<dbReference type="InterPro" id="IPR045109">
    <property type="entry name" value="LSDs-like"/>
</dbReference>
<feature type="compositionally biased region" description="Polar residues" evidence="4">
    <location>
        <begin position="154"/>
        <end position="172"/>
    </location>
</feature>
<reference evidence="6" key="1">
    <citation type="submission" date="2022-07" db="EMBL/GenBank/DDBJ databases">
        <title>The genome of Lyophyllum shimeji provides insight into the initial evolution of ectomycorrhizal fungal genome.</title>
        <authorList>
            <person name="Kobayashi Y."/>
            <person name="Shibata T."/>
            <person name="Hirakawa H."/>
            <person name="Shigenobu S."/>
            <person name="Nishiyama T."/>
            <person name="Yamada A."/>
            <person name="Hasebe M."/>
            <person name="Kawaguchi M."/>
        </authorList>
    </citation>
    <scope>NUCLEOTIDE SEQUENCE</scope>
    <source>
        <strain evidence="6">AT787</strain>
    </source>
</reference>
<dbReference type="GO" id="GO:0000118">
    <property type="term" value="C:histone deacetylase complex"/>
    <property type="evidence" value="ECO:0007669"/>
    <property type="project" value="TreeGrafter"/>
</dbReference>
<evidence type="ECO:0000313" key="6">
    <source>
        <dbReference type="EMBL" id="GLB33276.1"/>
    </source>
</evidence>
<feature type="region of interest" description="Disordered" evidence="4">
    <location>
        <begin position="542"/>
        <end position="626"/>
    </location>
</feature>
<name>A0A9P3PCG0_LYOSH</name>
<dbReference type="SUPFAM" id="SSF51197">
    <property type="entry name" value="Clavaminate synthase-like"/>
    <property type="match status" value="1"/>
</dbReference>
<dbReference type="InterPro" id="IPR003347">
    <property type="entry name" value="JmjC_dom"/>
</dbReference>
<proteinExistence type="predicted"/>
<organism evidence="6 7">
    <name type="scientific">Lyophyllum shimeji</name>
    <name type="common">Hon-shimeji</name>
    <name type="synonym">Tricholoma shimeji</name>
    <dbReference type="NCBI Taxonomy" id="47721"/>
    <lineage>
        <taxon>Eukaryota</taxon>
        <taxon>Fungi</taxon>
        <taxon>Dikarya</taxon>
        <taxon>Basidiomycota</taxon>
        <taxon>Agaricomycotina</taxon>
        <taxon>Agaricomycetes</taxon>
        <taxon>Agaricomycetidae</taxon>
        <taxon>Agaricales</taxon>
        <taxon>Tricholomatineae</taxon>
        <taxon>Lyophyllaceae</taxon>
        <taxon>Lyophyllum</taxon>
    </lineage>
</organism>
<dbReference type="GO" id="GO:0046872">
    <property type="term" value="F:metal ion binding"/>
    <property type="evidence" value="ECO:0007669"/>
    <property type="project" value="UniProtKB-KW"/>
</dbReference>
<evidence type="ECO:0000256" key="2">
    <source>
        <dbReference type="ARBA" id="ARBA00022723"/>
    </source>
</evidence>
<dbReference type="OrthoDB" id="1667110at2759"/>
<feature type="region of interest" description="Disordered" evidence="4">
    <location>
        <begin position="142"/>
        <end position="173"/>
    </location>
</feature>
<dbReference type="GO" id="GO:0000785">
    <property type="term" value="C:chromatin"/>
    <property type="evidence" value="ECO:0007669"/>
    <property type="project" value="TreeGrafter"/>
</dbReference>
<keyword evidence="3" id="KW-0539">Nucleus</keyword>
<feature type="region of interest" description="Disordered" evidence="4">
    <location>
        <begin position="281"/>
        <end position="302"/>
    </location>
</feature>
<feature type="region of interest" description="Disordered" evidence="4">
    <location>
        <begin position="846"/>
        <end position="874"/>
    </location>
</feature>
<feature type="compositionally biased region" description="Basic and acidic residues" evidence="4">
    <location>
        <begin position="282"/>
        <end position="291"/>
    </location>
</feature>
<dbReference type="Pfam" id="PF02373">
    <property type="entry name" value="JmjC"/>
    <property type="match status" value="1"/>
</dbReference>
<sequence>MNSIPDLAKKTSINSLLNPEASSDAFNSQIPNLTASLNNHQGQPHAQQVDVYGQPYVAPPSFNLRAASWGGPDDRRKAENGTRHYGQGMEVYGEQTTSRIARGREDGGGYALDGNLWPTQQDVVYGTSAIAPMYSDERTALSGDYPHHAYPQSYHDQSTSDAPPQSWQLSERASTRIAARGTLEEPRYHAAYYPPATSMYHAPYPQDSTQQPVPRVVQPPPPTKRRSPDEEVAPPKPKRAKSTTKTPAQPKRGYTAKKRSEAAQIAAQNAKLMPQMSYTAKPSEKGKEKASDGVSMQIVPSGPGDKVLHAELQNTRCMSTKYKSDTFPRCVACTRRWAGDTCRFQGIRFFLRDAQMNIRGVSFSETQNADLPTMKFPTEWNEPLTAANIQRTKKTIARALLPTLRQELKHLRVPIIIHRPREREVRATCDTCMTSIFSSSWLCRLCGREACAECYATVNELTGERPAANPAEQEAIQARREKHAHANPFFLQCTKRIEHQARDFSPMSRFEEKELSNAIKEMEELLKGEEGEGESVVLRGQNGASASHQSQNGHGPPSEQRHPSVPPVPHHSSLPPLPGTTAPAAVSENGSSNPSSQSTLDPGAPLPERYPPCTTSNPFIPPGLSQATLETPTYPIRRFADGVLTQETFPLIWSLGQPLIVTGLTEKFKIQWTPEYFISKYGQQGCLIIECQTEVNKRITVGEFFRGFGSYEGRTECWKLKDWPPSTDFKKAFPELYEDFANAVPVPSYVRRDGVLNIASHFPSDTVAPDLGPKMYNAMATSQAAGSKGSTRLHMDMADALNIMTYAAPATDGSPGCAAWDIYRAEDSDKLRAFLTEHFRSAAKAKEKGDAAAAAGSDKAATEKAKQRAQGTQEWAGVNDPIHAQAIYLDEELRAALYAATGVKSYRIYQRPGEAVFIPAGCAHQVANLADCVKVAVDFVSPENVERCERLTQEFREQNQRKVWKEDVLQLRTMMWFAWLSCRQQEGLESSDDSAGE</sequence>
<dbReference type="Proteomes" id="UP001063166">
    <property type="component" value="Unassembled WGS sequence"/>
</dbReference>